<gene>
    <name evidence="1" type="ORF">ADICEAN_03635</name>
</gene>
<comment type="caution">
    <text evidence="1">The sequence shown here is derived from an EMBL/GenBank/DDBJ whole genome shotgun (WGS) entry which is preliminary data.</text>
</comment>
<proteinExistence type="predicted"/>
<keyword evidence="2" id="KW-1185">Reference proteome</keyword>
<accession>M7NS03</accession>
<reference evidence="1 2" key="1">
    <citation type="journal article" date="2013" name="Genome Announc.">
        <title>Draft Genome Sequence of Cesiribacter andamanensis Strain AMV16T, Isolated from a Soil Sample from a Mud Volcano in the Andaman Islands, India.</title>
        <authorList>
            <person name="Shivaji S."/>
            <person name="Ara S."/>
            <person name="Begum Z."/>
            <person name="Srinivas T.N."/>
            <person name="Singh A."/>
            <person name="Kumar Pinnaka A."/>
        </authorList>
    </citation>
    <scope>NUCLEOTIDE SEQUENCE [LARGE SCALE GENOMIC DNA]</scope>
    <source>
        <strain evidence="1 2">AMV16</strain>
    </source>
</reference>
<dbReference type="EMBL" id="AODQ01000132">
    <property type="protein sequence ID" value="EMR01249.1"/>
    <property type="molecule type" value="Genomic_DNA"/>
</dbReference>
<dbReference type="AlphaFoldDB" id="M7NS03"/>
<dbReference type="STRING" id="1279009.ADICEAN_03635"/>
<dbReference type="PANTHER" id="PTHR34220">
    <property type="entry name" value="SENSOR HISTIDINE KINASE YPDA"/>
    <property type="match status" value="1"/>
</dbReference>
<evidence type="ECO:0000313" key="2">
    <source>
        <dbReference type="Proteomes" id="UP000011910"/>
    </source>
</evidence>
<name>M7NS03_9BACT</name>
<evidence type="ECO:0008006" key="3">
    <source>
        <dbReference type="Google" id="ProtNLM"/>
    </source>
</evidence>
<dbReference type="Proteomes" id="UP000011910">
    <property type="component" value="Unassembled WGS sequence"/>
</dbReference>
<dbReference type="PANTHER" id="PTHR34220:SF7">
    <property type="entry name" value="SENSOR HISTIDINE KINASE YPDA"/>
    <property type="match status" value="1"/>
</dbReference>
<evidence type="ECO:0000313" key="1">
    <source>
        <dbReference type="EMBL" id="EMR01249.1"/>
    </source>
</evidence>
<protein>
    <recommendedName>
        <fullName evidence="3">Signal transduction histidine kinase internal region domain-containing protein</fullName>
    </recommendedName>
</protein>
<sequence length="150" mass="17410">MYRYLLQSNDKVLIPLWRELEFIEAYMFLLKTRFEGGLFLETAIDQGLQEHVLPPLTLQLLVENAVKHNMISESMPLTIRIYTSSQDQLVVSNNLQKRKNTVPSSKMGLVNIAAKYQLLQQADIQISESSTHFQVHVPLIPHKQHERIDR</sequence>
<dbReference type="eggNOG" id="COG2972">
    <property type="taxonomic scope" value="Bacteria"/>
</dbReference>
<organism evidence="1 2">
    <name type="scientific">Cesiribacter andamanensis AMV16</name>
    <dbReference type="NCBI Taxonomy" id="1279009"/>
    <lineage>
        <taxon>Bacteria</taxon>
        <taxon>Pseudomonadati</taxon>
        <taxon>Bacteroidota</taxon>
        <taxon>Cytophagia</taxon>
        <taxon>Cytophagales</taxon>
        <taxon>Cesiribacteraceae</taxon>
        <taxon>Cesiribacter</taxon>
    </lineage>
</organism>
<dbReference type="InterPro" id="IPR050640">
    <property type="entry name" value="Bact_2-comp_sensor_kinase"/>
</dbReference>